<sequence length="59" mass="7191">MKKDLLRNESSREPEKKSPLAIFVHEFPWDKFVEHFLDYMAKKKFTDQPVIIFIFTINF</sequence>
<evidence type="ECO:0000313" key="1">
    <source>
        <dbReference type="EMBL" id="RNA12736.1"/>
    </source>
</evidence>
<comment type="caution">
    <text evidence="1">The sequence shown here is derived from an EMBL/GenBank/DDBJ whole genome shotgun (WGS) entry which is preliminary data.</text>
</comment>
<evidence type="ECO:0000313" key="2">
    <source>
        <dbReference type="Proteomes" id="UP000276133"/>
    </source>
</evidence>
<reference evidence="1 2" key="1">
    <citation type="journal article" date="2018" name="Sci. Rep.">
        <title>Genomic signatures of local adaptation to the degree of environmental predictability in rotifers.</title>
        <authorList>
            <person name="Franch-Gras L."/>
            <person name="Hahn C."/>
            <person name="Garcia-Roger E.M."/>
            <person name="Carmona M.J."/>
            <person name="Serra M."/>
            <person name="Gomez A."/>
        </authorList>
    </citation>
    <scope>NUCLEOTIDE SEQUENCE [LARGE SCALE GENOMIC DNA]</scope>
    <source>
        <strain evidence="1">HYR1</strain>
    </source>
</reference>
<protein>
    <submittedName>
        <fullName evidence="1">Uncharacterized protein</fullName>
    </submittedName>
</protein>
<dbReference type="AlphaFoldDB" id="A0A3M7QMT8"/>
<keyword evidence="2" id="KW-1185">Reference proteome</keyword>
<organism evidence="1 2">
    <name type="scientific">Brachionus plicatilis</name>
    <name type="common">Marine rotifer</name>
    <name type="synonym">Brachionus muelleri</name>
    <dbReference type="NCBI Taxonomy" id="10195"/>
    <lineage>
        <taxon>Eukaryota</taxon>
        <taxon>Metazoa</taxon>
        <taxon>Spiralia</taxon>
        <taxon>Gnathifera</taxon>
        <taxon>Rotifera</taxon>
        <taxon>Eurotatoria</taxon>
        <taxon>Monogononta</taxon>
        <taxon>Pseudotrocha</taxon>
        <taxon>Ploima</taxon>
        <taxon>Brachionidae</taxon>
        <taxon>Brachionus</taxon>
    </lineage>
</organism>
<dbReference type="EMBL" id="REGN01005626">
    <property type="protein sequence ID" value="RNA12736.1"/>
    <property type="molecule type" value="Genomic_DNA"/>
</dbReference>
<name>A0A3M7QMT8_BRAPC</name>
<dbReference type="Proteomes" id="UP000276133">
    <property type="component" value="Unassembled WGS sequence"/>
</dbReference>
<accession>A0A3M7QMT8</accession>
<proteinExistence type="predicted"/>
<gene>
    <name evidence="1" type="ORF">BpHYR1_033929</name>
</gene>